<name>A0A9J6ATA9_SOLCO</name>
<organism evidence="6 7">
    <name type="scientific">Solanum commersonii</name>
    <name type="common">Commerson's wild potato</name>
    <name type="synonym">Commerson's nightshade</name>
    <dbReference type="NCBI Taxonomy" id="4109"/>
    <lineage>
        <taxon>Eukaryota</taxon>
        <taxon>Viridiplantae</taxon>
        <taxon>Streptophyta</taxon>
        <taxon>Embryophyta</taxon>
        <taxon>Tracheophyta</taxon>
        <taxon>Spermatophyta</taxon>
        <taxon>Magnoliopsida</taxon>
        <taxon>eudicotyledons</taxon>
        <taxon>Gunneridae</taxon>
        <taxon>Pentapetalae</taxon>
        <taxon>asterids</taxon>
        <taxon>lamiids</taxon>
        <taxon>Solanales</taxon>
        <taxon>Solanaceae</taxon>
        <taxon>Solanoideae</taxon>
        <taxon>Solaneae</taxon>
        <taxon>Solanum</taxon>
    </lineage>
</organism>
<dbReference type="AlphaFoldDB" id="A0A9J6ATA9"/>
<keyword evidence="5" id="KW-1133">Transmembrane helix</keyword>
<sequence length="856" mass="97389">MDSFANLLREPFQFFTTILLSYSTTEITINCDLLIKFFLQVNPIFLHVLVSIISVAALSHTLTGGTSCFIKRTLEPVSRPRLYTAWFFVCILQICVGLGIEGSIAAGVDAYEIGYERGFLTRAIFFLGLNETMFFWSNIFVKPVVDDTVFGILRENKWIEKAALAMSFGGLWWWRLRDEVEFLVVVVEKKRDLLISIGLADFVGWWLYYLTVTIGMIKIVKSLVWVVYVMFGRRVVDIDNIVGDSRNNDEKDDQFHLKGYERSELVVNGIEEDCVDIDSLYSICGLNNEENTSDEQVRTNLLEDQQQSPLDWTQNHFPTNRVMPLQPVQIQSTIEAPKNNDFRPQVPEPGNSSNEKPKPFSLASLELLSNYGRLSKKSSEENLSSNALSCEARLGNSNKLPMEEILRAAGERYIQYSTQRLDGLSMFIHPYGSALSGLCMEETRDVELVHLLLAAAEEVNNQQFHLASKLISHCMRVASDSGNPVQRLSFYFAKALEERIDRSTGRYTCTDEDRHLKYIKIMSLGTNSAFLTCHQLIPFSQVMQFAGVQTIVENVRSAKKIHLIDFNIRSGIQWIVLIQALAEKGDSPIELLKITAVGSTEKENFEVTSSTLHSFAKSLGLSFSFDIVFVSDMKDFKKESINIKTDETVAVYCNSILRTMLPRPDCLDNLMKVVRSIGPIIIVVGEVEANHNSPSFLNRFIETLYFYSAFFDCFEDCMDRGSPCRTTIEGVYFGEGIRNIVAAEGEDRFTRNVKLKVWRAFFARFGMVEEELSESAWYQAHLILKQFAQGSSCDLQKDGKGLIIGWKGTPIHSLSIWKFFMLIKTCQWDNSWPWRMIWKTKAPVKVACFGWVATWG</sequence>
<comment type="similarity">
    <text evidence="3">Belongs to the GRAS family.</text>
</comment>
<feature type="region of interest" description="SAW" evidence="3">
    <location>
        <begin position="742"/>
        <end position="818"/>
    </location>
</feature>
<keyword evidence="5" id="KW-0472">Membrane</keyword>
<dbReference type="InterPro" id="IPR005202">
    <property type="entry name" value="TF_GRAS"/>
</dbReference>
<protein>
    <recommendedName>
        <fullName evidence="8">GRAS family transcription factor</fullName>
    </recommendedName>
</protein>
<keyword evidence="2" id="KW-0804">Transcription</keyword>
<feature type="transmembrane region" description="Helical" evidence="5">
    <location>
        <begin position="119"/>
        <end position="137"/>
    </location>
</feature>
<evidence type="ECO:0000256" key="5">
    <source>
        <dbReference type="SAM" id="Phobius"/>
    </source>
</evidence>
<evidence type="ECO:0000256" key="3">
    <source>
        <dbReference type="PROSITE-ProRule" id="PRU01191"/>
    </source>
</evidence>
<accession>A0A9J6ATA9</accession>
<dbReference type="PANTHER" id="PTHR37172:SF3">
    <property type="entry name" value="TRANSMEMBRANE PROTEIN"/>
    <property type="match status" value="1"/>
</dbReference>
<gene>
    <name evidence="6" type="ORF">H5410_013023</name>
</gene>
<reference evidence="6 7" key="1">
    <citation type="submission" date="2020-09" db="EMBL/GenBank/DDBJ databases">
        <title>De no assembly of potato wild relative species, Solanum commersonii.</title>
        <authorList>
            <person name="Cho K."/>
        </authorList>
    </citation>
    <scope>NUCLEOTIDE SEQUENCE [LARGE SCALE GENOMIC DNA]</scope>
    <source>
        <strain evidence="6">LZ3.2</strain>
        <tissue evidence="6">Leaf</tissue>
    </source>
</reference>
<evidence type="ECO:0000256" key="4">
    <source>
        <dbReference type="SAM" id="MobiDB-lite"/>
    </source>
</evidence>
<evidence type="ECO:0008006" key="8">
    <source>
        <dbReference type="Google" id="ProtNLM"/>
    </source>
</evidence>
<comment type="caution">
    <text evidence="3">Lacks conserved residue(s) required for the propagation of feature annotation.</text>
</comment>
<keyword evidence="7" id="KW-1185">Reference proteome</keyword>
<keyword evidence="1" id="KW-0805">Transcription regulation</keyword>
<dbReference type="Proteomes" id="UP000824120">
    <property type="component" value="Chromosome 2"/>
</dbReference>
<evidence type="ECO:0000256" key="2">
    <source>
        <dbReference type="ARBA" id="ARBA00023163"/>
    </source>
</evidence>
<feature type="transmembrane region" description="Helical" evidence="5">
    <location>
        <begin position="44"/>
        <end position="70"/>
    </location>
</feature>
<keyword evidence="5" id="KW-0812">Transmembrane</keyword>
<evidence type="ECO:0000313" key="7">
    <source>
        <dbReference type="Proteomes" id="UP000824120"/>
    </source>
</evidence>
<dbReference type="PROSITE" id="PS50985">
    <property type="entry name" value="GRAS"/>
    <property type="match status" value="1"/>
</dbReference>
<dbReference type="Pfam" id="PF03514">
    <property type="entry name" value="GRAS"/>
    <property type="match status" value="1"/>
</dbReference>
<feature type="region of interest" description="Leucine repeat II (LRII)" evidence="3">
    <location>
        <begin position="607"/>
        <end position="639"/>
    </location>
</feature>
<comment type="caution">
    <text evidence="6">The sequence shown here is derived from an EMBL/GenBank/DDBJ whole genome shotgun (WGS) entry which is preliminary data.</text>
</comment>
<evidence type="ECO:0000313" key="6">
    <source>
        <dbReference type="EMBL" id="KAG5627805.1"/>
    </source>
</evidence>
<proteinExistence type="inferred from homology"/>
<dbReference type="EMBL" id="JACXVP010000002">
    <property type="protein sequence ID" value="KAG5627805.1"/>
    <property type="molecule type" value="Genomic_DNA"/>
</dbReference>
<evidence type="ECO:0000256" key="1">
    <source>
        <dbReference type="ARBA" id="ARBA00023015"/>
    </source>
</evidence>
<dbReference type="PANTHER" id="PTHR37172">
    <property type="entry name" value="TRANSMEMBRANE PROTEIN"/>
    <property type="match status" value="1"/>
</dbReference>
<feature type="transmembrane region" description="Helical" evidence="5">
    <location>
        <begin position="82"/>
        <end position="107"/>
    </location>
</feature>
<feature type="region of interest" description="Disordered" evidence="4">
    <location>
        <begin position="336"/>
        <end position="359"/>
    </location>
</feature>
<dbReference type="OrthoDB" id="770224at2759"/>